<dbReference type="RefSeq" id="WP_367023623.1">
    <property type="nucleotide sequence ID" value="NZ_JBFDAH010000007.1"/>
</dbReference>
<reference evidence="2 3" key="1">
    <citation type="submission" date="2024-06" db="EMBL/GenBank/DDBJ databases">
        <title>Aliikangiella maris sp. nov., sp. nov., a phycosphere bacterium isolated from seawater and ecosystem role in Phaeocystis globosa blooms.</title>
        <authorList>
            <person name="Li F."/>
        </authorList>
    </citation>
    <scope>NUCLEOTIDE SEQUENCE [LARGE SCALE GENOMIC DNA]</scope>
    <source>
        <strain evidence="2 3">GXAS 306</strain>
    </source>
</reference>
<comment type="caution">
    <text evidence="2">The sequence shown here is derived from an EMBL/GenBank/DDBJ whole genome shotgun (WGS) entry which is preliminary data.</text>
</comment>
<gene>
    <name evidence="2" type="ORF">ABVT42_07970</name>
</gene>
<name>A0ABV3MMI2_9GAMM</name>
<evidence type="ECO:0000256" key="1">
    <source>
        <dbReference type="SAM" id="MobiDB-lite"/>
    </source>
</evidence>
<accession>A0ABV3MMI2</accession>
<evidence type="ECO:0000313" key="2">
    <source>
        <dbReference type="EMBL" id="MEW4365391.1"/>
    </source>
</evidence>
<feature type="region of interest" description="Disordered" evidence="1">
    <location>
        <begin position="1"/>
        <end position="23"/>
    </location>
</feature>
<evidence type="ECO:0000313" key="3">
    <source>
        <dbReference type="Proteomes" id="UP001554427"/>
    </source>
</evidence>
<protein>
    <submittedName>
        <fullName evidence="2">Uncharacterized protein</fullName>
    </submittedName>
</protein>
<keyword evidence="3" id="KW-1185">Reference proteome</keyword>
<proteinExistence type="predicted"/>
<feature type="compositionally biased region" description="Basic and acidic residues" evidence="1">
    <location>
        <begin position="1"/>
        <end position="15"/>
    </location>
</feature>
<sequence>MKECCTAHKAEHQQDITEQDITEQDITEQDITEQDKLEQYNGNQSTF</sequence>
<organism evidence="2 3">
    <name type="scientific">Aliikangiella maris</name>
    <dbReference type="NCBI Taxonomy" id="3162458"/>
    <lineage>
        <taxon>Bacteria</taxon>
        <taxon>Pseudomonadati</taxon>
        <taxon>Pseudomonadota</taxon>
        <taxon>Gammaproteobacteria</taxon>
        <taxon>Oceanospirillales</taxon>
        <taxon>Pleioneaceae</taxon>
        <taxon>Aliikangiella</taxon>
    </lineage>
</organism>
<dbReference type="EMBL" id="JBFDAH010000007">
    <property type="protein sequence ID" value="MEW4365391.1"/>
    <property type="molecule type" value="Genomic_DNA"/>
</dbReference>
<dbReference type="Proteomes" id="UP001554427">
    <property type="component" value="Unassembled WGS sequence"/>
</dbReference>